<dbReference type="OrthoDB" id="9778595at2"/>
<gene>
    <name evidence="13" type="ORF">FFV09_17340</name>
</gene>
<comment type="function">
    <text evidence="12">Flavin transferase that catalyzes the transfer of the FMN moiety of FAD and its covalent binding to the hydroxyl group of a threonine residue in a target flavoprotein.</text>
</comment>
<dbReference type="PROSITE" id="PS51257">
    <property type="entry name" value="PROKAR_LIPOPROTEIN"/>
    <property type="match status" value="1"/>
</dbReference>
<evidence type="ECO:0000256" key="4">
    <source>
        <dbReference type="ARBA" id="ARBA00022679"/>
    </source>
</evidence>
<evidence type="ECO:0000256" key="3">
    <source>
        <dbReference type="ARBA" id="ARBA00022630"/>
    </source>
</evidence>
<evidence type="ECO:0000256" key="11">
    <source>
        <dbReference type="PIRSR" id="PIRSR006268-2"/>
    </source>
</evidence>
<keyword evidence="12" id="KW-1003">Cell membrane</keyword>
<keyword evidence="14" id="KW-1185">Reference proteome</keyword>
<feature type="binding site" evidence="11">
    <location>
        <position position="188"/>
    </location>
    <ligand>
        <name>Mg(2+)</name>
        <dbReference type="ChEBI" id="CHEBI:18420"/>
    </ligand>
</feature>
<evidence type="ECO:0000256" key="12">
    <source>
        <dbReference type="RuleBase" id="RU363002"/>
    </source>
</evidence>
<protein>
    <recommendedName>
        <fullName evidence="2 10">FAD:protein FMN transferase</fullName>
        <ecNumber evidence="1 10">2.7.1.180</ecNumber>
    </recommendedName>
    <alternativeName>
        <fullName evidence="8 10">Flavin transferase</fullName>
    </alternativeName>
</protein>
<name>A0A4Y6V1B0_SACBS</name>
<evidence type="ECO:0000313" key="13">
    <source>
        <dbReference type="EMBL" id="QDH22446.1"/>
    </source>
</evidence>
<accession>A0A4Y6V1B0</accession>
<feature type="chain" id="PRO_5039745057" description="FAD:protein FMN transferase" evidence="12">
    <location>
        <begin position="20"/>
        <end position="360"/>
    </location>
</feature>
<sequence>MWKHAGKTIRMTGALLVLASMLGGCGSEPAERTGTAQAAAVEPVSATFYVYDTVATIKIYDPKATERHLDDIRDLLGKIDLELSRTNEDSDLYQVNAEAGRAAVHVSQGTFDVVKMAVRYAKETDGLLDPSIGPLINLWNIGHEHAKVPDKAQLEAARRLTDYRRITFDEAKRTIKLERPGMVLDLGSIGKGYAADQVSLYLREHGLDSALINLGGSSIVAVGAKPGGANWNVGLQDPDQSRGSQLGTIRINDETIDSSGVYERFFMQGGVRYHHILDPRTGYPTQNGLKSITIVSERATDADALSTAAFVMGLEDGMAYIERQPGVEAFFVTDDNVIHATQGLRDRIMLSSELYRMAGD</sequence>
<keyword evidence="5 10" id="KW-0479">Metal-binding</keyword>
<evidence type="ECO:0000256" key="2">
    <source>
        <dbReference type="ARBA" id="ARBA00016337"/>
    </source>
</evidence>
<feature type="binding site" evidence="11">
    <location>
        <position position="303"/>
    </location>
    <ligand>
        <name>Mg(2+)</name>
        <dbReference type="ChEBI" id="CHEBI:18420"/>
    </ligand>
</feature>
<evidence type="ECO:0000256" key="10">
    <source>
        <dbReference type="PIRNR" id="PIRNR006268"/>
    </source>
</evidence>
<dbReference type="EMBL" id="CP041217">
    <property type="protein sequence ID" value="QDH22446.1"/>
    <property type="molecule type" value="Genomic_DNA"/>
</dbReference>
<feature type="binding site" evidence="11">
    <location>
        <position position="307"/>
    </location>
    <ligand>
        <name>Mg(2+)</name>
        <dbReference type="ChEBI" id="CHEBI:18420"/>
    </ligand>
</feature>
<evidence type="ECO:0000256" key="1">
    <source>
        <dbReference type="ARBA" id="ARBA00011955"/>
    </source>
</evidence>
<reference evidence="13 14" key="1">
    <citation type="submission" date="2019-06" db="EMBL/GenBank/DDBJ databases">
        <title>Saccharibacillus brassicae sp. nov., an endophytic bacterium isolated from Chinese cabbage seeds (Brassica pekinensis).</title>
        <authorList>
            <person name="Jiang L."/>
            <person name="Lee J."/>
            <person name="Kim S.W."/>
        </authorList>
    </citation>
    <scope>NUCLEOTIDE SEQUENCE [LARGE SCALE GENOMIC DNA]</scope>
    <source>
        <strain evidence="14">KCTC 43072 / ATSA2</strain>
    </source>
</reference>
<dbReference type="SUPFAM" id="SSF143631">
    <property type="entry name" value="ApbE-like"/>
    <property type="match status" value="1"/>
</dbReference>
<keyword evidence="4 10" id="KW-0808">Transferase</keyword>
<dbReference type="InterPro" id="IPR024932">
    <property type="entry name" value="ApbE"/>
</dbReference>
<keyword evidence="7 10" id="KW-0460">Magnesium</keyword>
<dbReference type="PANTHER" id="PTHR30040:SF2">
    <property type="entry name" value="FAD:PROTEIN FMN TRANSFERASE"/>
    <property type="match status" value="1"/>
</dbReference>
<dbReference type="AlphaFoldDB" id="A0A4Y6V1B0"/>
<dbReference type="EC" id="2.7.1.180" evidence="1 10"/>
<dbReference type="PIRSF" id="PIRSF006268">
    <property type="entry name" value="ApbE"/>
    <property type="match status" value="1"/>
</dbReference>
<comment type="catalytic activity">
    <reaction evidence="9 10 12">
        <text>L-threonyl-[protein] + FAD = FMN-L-threonyl-[protein] + AMP + H(+)</text>
        <dbReference type="Rhea" id="RHEA:36847"/>
        <dbReference type="Rhea" id="RHEA-COMP:11060"/>
        <dbReference type="Rhea" id="RHEA-COMP:11061"/>
        <dbReference type="ChEBI" id="CHEBI:15378"/>
        <dbReference type="ChEBI" id="CHEBI:30013"/>
        <dbReference type="ChEBI" id="CHEBI:57692"/>
        <dbReference type="ChEBI" id="CHEBI:74257"/>
        <dbReference type="ChEBI" id="CHEBI:456215"/>
        <dbReference type="EC" id="2.7.1.180"/>
    </reaction>
</comment>
<proteinExistence type="inferred from homology"/>
<evidence type="ECO:0000256" key="9">
    <source>
        <dbReference type="ARBA" id="ARBA00048540"/>
    </source>
</evidence>
<feature type="signal peptide" evidence="12">
    <location>
        <begin position="1"/>
        <end position="19"/>
    </location>
</feature>
<keyword evidence="12" id="KW-0997">Cell inner membrane</keyword>
<evidence type="ECO:0000256" key="7">
    <source>
        <dbReference type="ARBA" id="ARBA00022842"/>
    </source>
</evidence>
<comment type="subcellular location">
    <subcellularLocation>
        <location evidence="12">Cell inner membrane</location>
        <topology evidence="12">Lipid-anchor</topology>
        <orientation evidence="12">Periplasmic side</orientation>
    </subcellularLocation>
</comment>
<keyword evidence="12" id="KW-0472">Membrane</keyword>
<keyword evidence="12" id="KW-0732">Signal</keyword>
<dbReference type="PANTHER" id="PTHR30040">
    <property type="entry name" value="THIAMINE BIOSYNTHESIS LIPOPROTEIN APBE"/>
    <property type="match status" value="1"/>
</dbReference>
<dbReference type="Gene3D" id="3.10.520.10">
    <property type="entry name" value="ApbE-like domains"/>
    <property type="match status" value="1"/>
</dbReference>
<keyword evidence="12" id="KW-0449">Lipoprotein</keyword>
<dbReference type="GO" id="GO:0016740">
    <property type="term" value="F:transferase activity"/>
    <property type="evidence" value="ECO:0007669"/>
    <property type="project" value="UniProtKB-UniRule"/>
</dbReference>
<evidence type="ECO:0000256" key="6">
    <source>
        <dbReference type="ARBA" id="ARBA00022827"/>
    </source>
</evidence>
<dbReference type="GO" id="GO:0005886">
    <property type="term" value="C:plasma membrane"/>
    <property type="evidence" value="ECO:0007669"/>
    <property type="project" value="UniProtKB-SubCell"/>
</dbReference>
<evidence type="ECO:0000256" key="5">
    <source>
        <dbReference type="ARBA" id="ARBA00022723"/>
    </source>
</evidence>
<evidence type="ECO:0000256" key="8">
    <source>
        <dbReference type="ARBA" id="ARBA00031306"/>
    </source>
</evidence>
<dbReference type="InterPro" id="IPR003374">
    <property type="entry name" value="ApbE-like_sf"/>
</dbReference>
<keyword evidence="6 10" id="KW-0274">FAD</keyword>
<comment type="cofactor">
    <cofactor evidence="11">
        <name>Mg(2+)</name>
        <dbReference type="ChEBI" id="CHEBI:18420"/>
    </cofactor>
    <cofactor evidence="11">
        <name>Mn(2+)</name>
        <dbReference type="ChEBI" id="CHEBI:29035"/>
    </cofactor>
    <text evidence="11">Magnesium. Can also use manganese.</text>
</comment>
<dbReference type="KEGG" id="saca:FFV09_17340"/>
<evidence type="ECO:0000313" key="14">
    <source>
        <dbReference type="Proteomes" id="UP000316968"/>
    </source>
</evidence>
<dbReference type="GO" id="GO:0046872">
    <property type="term" value="F:metal ion binding"/>
    <property type="evidence" value="ECO:0007669"/>
    <property type="project" value="UniProtKB-UniRule"/>
</dbReference>
<dbReference type="Pfam" id="PF02424">
    <property type="entry name" value="ApbE"/>
    <property type="match status" value="1"/>
</dbReference>
<comment type="similarity">
    <text evidence="10 12">Belongs to the ApbE family.</text>
</comment>
<dbReference type="Proteomes" id="UP000316968">
    <property type="component" value="Chromosome"/>
</dbReference>
<keyword evidence="3 10" id="KW-0285">Flavoprotein</keyword>
<organism evidence="13 14">
    <name type="scientific">Saccharibacillus brassicae</name>
    <dbReference type="NCBI Taxonomy" id="2583377"/>
    <lineage>
        <taxon>Bacteria</taxon>
        <taxon>Bacillati</taxon>
        <taxon>Bacillota</taxon>
        <taxon>Bacilli</taxon>
        <taxon>Bacillales</taxon>
        <taxon>Paenibacillaceae</taxon>
        <taxon>Saccharibacillus</taxon>
    </lineage>
</organism>